<keyword evidence="1" id="KW-0472">Membrane</keyword>
<feature type="transmembrane region" description="Helical" evidence="1">
    <location>
        <begin position="160"/>
        <end position="179"/>
    </location>
</feature>
<name>A0A3D8QB53_9HELO</name>
<comment type="caution">
    <text evidence="2">The sequence shown here is derived from an EMBL/GenBank/DDBJ whole genome shotgun (WGS) entry which is preliminary data.</text>
</comment>
<feature type="transmembrane region" description="Helical" evidence="1">
    <location>
        <begin position="86"/>
        <end position="105"/>
    </location>
</feature>
<protein>
    <submittedName>
        <fullName evidence="2">Uncharacterized protein</fullName>
    </submittedName>
</protein>
<dbReference type="Proteomes" id="UP000256328">
    <property type="component" value="Unassembled WGS sequence"/>
</dbReference>
<keyword evidence="1" id="KW-1133">Transmembrane helix</keyword>
<organism evidence="2 3">
    <name type="scientific">Coleophoma crateriformis</name>
    <dbReference type="NCBI Taxonomy" id="565419"/>
    <lineage>
        <taxon>Eukaryota</taxon>
        <taxon>Fungi</taxon>
        <taxon>Dikarya</taxon>
        <taxon>Ascomycota</taxon>
        <taxon>Pezizomycotina</taxon>
        <taxon>Leotiomycetes</taxon>
        <taxon>Helotiales</taxon>
        <taxon>Dermateaceae</taxon>
        <taxon>Coleophoma</taxon>
    </lineage>
</organism>
<evidence type="ECO:0000256" key="1">
    <source>
        <dbReference type="SAM" id="Phobius"/>
    </source>
</evidence>
<dbReference type="OrthoDB" id="3344043at2759"/>
<sequence>MAQYKRRNLSEAQKKEPNEATEDILFTALAVTLPVLTLAAILIWIVFRYQINQDVKASKYGFPSVDNGISGNAYYVDFNTTSFTTVASWASSVATLLPGFIMTLYSYKVAEQVKRDTDLQNNGRLPTPYQFHLWLQMSSGGVWAAWKGIRYAMSMPRERLVRVVTSVLVVSLLIGYSIWVTDTWLHVATTTVAFNQASDIQQSARNYGRMLPARCLTEEVSRNCTIDYVLSRGDYLNEPVEMYYTLGNLSTTNRVLATEVDGNRFSYLAPATLDPSIDYQAASLAVQSSCSLITTLCYKNIATESQQFNCSPGFYNGTSGLYTNDQGQNRTSGFAVGWFQDPQWTKTMDFSATSNPFYTLFRISVGQNPNDESAIED</sequence>
<reference evidence="2 3" key="1">
    <citation type="journal article" date="2018" name="IMA Fungus">
        <title>IMA Genome-F 9: Draft genome sequence of Annulohypoxylon stygium, Aspergillus mulundensis, Berkeleyomyces basicola (syn. Thielaviopsis basicola), Ceratocystis smalleyi, two Cercospora beticola strains, Coleophoma cylindrospora, Fusarium fracticaudum, Phialophora cf. hyalina, and Morchella septimelata.</title>
        <authorList>
            <person name="Wingfield B.D."/>
            <person name="Bills G.F."/>
            <person name="Dong Y."/>
            <person name="Huang W."/>
            <person name="Nel W.J."/>
            <person name="Swalarsk-Parry B.S."/>
            <person name="Vaghefi N."/>
            <person name="Wilken P.M."/>
            <person name="An Z."/>
            <person name="de Beer Z.W."/>
            <person name="De Vos L."/>
            <person name="Chen L."/>
            <person name="Duong T.A."/>
            <person name="Gao Y."/>
            <person name="Hammerbacher A."/>
            <person name="Kikkert J.R."/>
            <person name="Li Y."/>
            <person name="Li H."/>
            <person name="Li K."/>
            <person name="Li Q."/>
            <person name="Liu X."/>
            <person name="Ma X."/>
            <person name="Naidoo K."/>
            <person name="Pethybridge S.J."/>
            <person name="Sun J."/>
            <person name="Steenkamp E.T."/>
            <person name="van der Nest M.A."/>
            <person name="van Wyk S."/>
            <person name="Wingfield M.J."/>
            <person name="Xiong C."/>
            <person name="Yue Q."/>
            <person name="Zhang X."/>
        </authorList>
    </citation>
    <scope>NUCLEOTIDE SEQUENCE [LARGE SCALE GENOMIC DNA]</scope>
    <source>
        <strain evidence="2 3">BP5796</strain>
    </source>
</reference>
<keyword evidence="1" id="KW-0812">Transmembrane</keyword>
<keyword evidence="3" id="KW-1185">Reference proteome</keyword>
<evidence type="ECO:0000313" key="3">
    <source>
        <dbReference type="Proteomes" id="UP000256328"/>
    </source>
</evidence>
<dbReference type="AlphaFoldDB" id="A0A3D8QB53"/>
<gene>
    <name evidence="2" type="ORF">BP5796_11999</name>
</gene>
<feature type="transmembrane region" description="Helical" evidence="1">
    <location>
        <begin position="24"/>
        <end position="47"/>
    </location>
</feature>
<accession>A0A3D8QB53</accession>
<evidence type="ECO:0000313" key="2">
    <source>
        <dbReference type="EMBL" id="RDW59075.1"/>
    </source>
</evidence>
<dbReference type="EMBL" id="PDLN01000020">
    <property type="protein sequence ID" value="RDW59075.1"/>
    <property type="molecule type" value="Genomic_DNA"/>
</dbReference>
<proteinExistence type="predicted"/>